<dbReference type="GO" id="GO:0019706">
    <property type="term" value="F:protein-cysteine S-palmitoyltransferase activity"/>
    <property type="evidence" value="ECO:0007669"/>
    <property type="project" value="UniProtKB-EC"/>
</dbReference>
<evidence type="ECO:0000256" key="10">
    <source>
        <dbReference type="ARBA" id="ARBA00048048"/>
    </source>
</evidence>
<dbReference type="GO" id="GO:0005794">
    <property type="term" value="C:Golgi apparatus"/>
    <property type="evidence" value="ECO:0007669"/>
    <property type="project" value="TreeGrafter"/>
</dbReference>
<evidence type="ECO:0000256" key="9">
    <source>
        <dbReference type="ARBA" id="ARBA00023463"/>
    </source>
</evidence>
<keyword evidence="6" id="KW-0564">Palmitate</keyword>
<dbReference type="Proteomes" id="UP000037122">
    <property type="component" value="Unassembled WGS sequence"/>
</dbReference>
<evidence type="ECO:0000256" key="3">
    <source>
        <dbReference type="ARBA" id="ARBA00022692"/>
    </source>
</evidence>
<comment type="caution">
    <text evidence="13">The sequence shown here is derived from an EMBL/GenBank/DDBJ whole genome shotgun (WGS) entry which is preliminary data.</text>
</comment>
<keyword evidence="5 11" id="KW-0472">Membrane</keyword>
<evidence type="ECO:0000256" key="7">
    <source>
        <dbReference type="ARBA" id="ARBA00023288"/>
    </source>
</evidence>
<keyword evidence="3 11" id="KW-0812">Transmembrane</keyword>
<keyword evidence="4 11" id="KW-1133">Transmembrane helix</keyword>
<dbReference type="PANTHER" id="PTHR22883">
    <property type="entry name" value="ZINC FINGER DHHC DOMAIN CONTAINING PROTEIN"/>
    <property type="match status" value="1"/>
</dbReference>
<keyword evidence="2 11" id="KW-0808">Transferase</keyword>
<evidence type="ECO:0000259" key="12">
    <source>
        <dbReference type="Pfam" id="PF01529"/>
    </source>
</evidence>
<evidence type="ECO:0000256" key="8">
    <source>
        <dbReference type="ARBA" id="ARBA00023315"/>
    </source>
</evidence>
<gene>
    <name evidence="13" type="ORF">QG37_03161</name>
</gene>
<feature type="transmembrane region" description="Helical" evidence="11">
    <location>
        <begin position="199"/>
        <end position="220"/>
    </location>
</feature>
<dbReference type="AlphaFoldDB" id="A0A0L0P0E5"/>
<evidence type="ECO:0000256" key="5">
    <source>
        <dbReference type="ARBA" id="ARBA00023136"/>
    </source>
</evidence>
<keyword evidence="8 11" id="KW-0012">Acyltransferase</keyword>
<organism evidence="13 14">
    <name type="scientific">Candidozyma auris</name>
    <name type="common">Yeast</name>
    <name type="synonym">Candida auris</name>
    <dbReference type="NCBI Taxonomy" id="498019"/>
    <lineage>
        <taxon>Eukaryota</taxon>
        <taxon>Fungi</taxon>
        <taxon>Dikarya</taxon>
        <taxon>Ascomycota</taxon>
        <taxon>Saccharomycotina</taxon>
        <taxon>Pichiomycetes</taxon>
        <taxon>Metschnikowiaceae</taxon>
        <taxon>Candidozyma</taxon>
    </lineage>
</organism>
<dbReference type="VEuPathDB" id="FungiDB:CJJ07_003028"/>
<reference evidence="14" key="1">
    <citation type="journal article" date="2015" name="BMC Genomics">
        <title>Draft genome of a commonly misdiagnosed multidrug resistant pathogen Candida auris.</title>
        <authorList>
            <person name="Chatterjee S."/>
            <person name="Alampalli S.V."/>
            <person name="Nageshan R.K."/>
            <person name="Chettiar S.T."/>
            <person name="Joshi S."/>
            <person name="Tatu U.S."/>
        </authorList>
    </citation>
    <scope>NUCLEOTIDE SEQUENCE [LARGE SCALE GENOMIC DNA]</scope>
    <source>
        <strain evidence="14">6684</strain>
    </source>
</reference>
<evidence type="ECO:0000313" key="13">
    <source>
        <dbReference type="EMBL" id="KND99748.1"/>
    </source>
</evidence>
<evidence type="ECO:0000256" key="11">
    <source>
        <dbReference type="RuleBase" id="RU079119"/>
    </source>
</evidence>
<name>A0A0L0P0E5_CANAR</name>
<evidence type="ECO:0000256" key="4">
    <source>
        <dbReference type="ARBA" id="ARBA00022989"/>
    </source>
</evidence>
<comment type="subcellular location">
    <subcellularLocation>
        <location evidence="1">Endoplasmic reticulum membrane</location>
        <topology evidence="1">Multi-pass membrane protein</topology>
    </subcellularLocation>
</comment>
<dbReference type="Pfam" id="PF01529">
    <property type="entry name" value="DHHC"/>
    <property type="match status" value="1"/>
</dbReference>
<dbReference type="GO" id="GO:0006612">
    <property type="term" value="P:protein targeting to membrane"/>
    <property type="evidence" value="ECO:0007669"/>
    <property type="project" value="TreeGrafter"/>
</dbReference>
<dbReference type="EC" id="2.3.1.225" evidence="11"/>
<dbReference type="VEuPathDB" id="FungiDB:CJI97_000629"/>
<dbReference type="GO" id="GO:0005789">
    <property type="term" value="C:endoplasmic reticulum membrane"/>
    <property type="evidence" value="ECO:0007669"/>
    <property type="project" value="UniProtKB-SubCell"/>
</dbReference>
<dbReference type="InterPro" id="IPR039859">
    <property type="entry name" value="PFA4/ZDH16/20/ERF2-like"/>
</dbReference>
<protein>
    <recommendedName>
        <fullName evidence="11">Palmitoyltransferase</fullName>
        <ecNumber evidence="11">2.3.1.225</ecNumber>
    </recommendedName>
</protein>
<proteinExistence type="inferred from homology"/>
<evidence type="ECO:0000256" key="2">
    <source>
        <dbReference type="ARBA" id="ARBA00022679"/>
    </source>
</evidence>
<dbReference type="VEuPathDB" id="FungiDB:QG37_03161"/>
<accession>A0A0L0P0E5</accession>
<dbReference type="PANTHER" id="PTHR22883:SF43">
    <property type="entry name" value="PALMITOYLTRANSFERASE APP"/>
    <property type="match status" value="1"/>
</dbReference>
<feature type="transmembrane region" description="Helical" evidence="11">
    <location>
        <begin position="245"/>
        <end position="270"/>
    </location>
</feature>
<comment type="domain">
    <text evidence="11">The DHHC domain is required for palmitoyltransferase activity.</text>
</comment>
<dbReference type="InterPro" id="IPR001594">
    <property type="entry name" value="Palmitoyltrfase_DHHC"/>
</dbReference>
<dbReference type="EMBL" id="LGST01000021">
    <property type="protein sequence ID" value="KND99748.1"/>
    <property type="molecule type" value="Genomic_DNA"/>
</dbReference>
<evidence type="ECO:0000313" key="14">
    <source>
        <dbReference type="Proteomes" id="UP000037122"/>
    </source>
</evidence>
<feature type="domain" description="Palmitoyltransferase DHHC" evidence="12">
    <location>
        <begin position="155"/>
        <end position="282"/>
    </location>
</feature>
<dbReference type="VEuPathDB" id="FungiDB:B9J08_000627"/>
<comment type="catalytic activity">
    <reaction evidence="10 11">
        <text>L-cysteinyl-[protein] + hexadecanoyl-CoA = S-hexadecanoyl-L-cysteinyl-[protein] + CoA</text>
        <dbReference type="Rhea" id="RHEA:36683"/>
        <dbReference type="Rhea" id="RHEA-COMP:10131"/>
        <dbReference type="Rhea" id="RHEA-COMP:11032"/>
        <dbReference type="ChEBI" id="CHEBI:29950"/>
        <dbReference type="ChEBI" id="CHEBI:57287"/>
        <dbReference type="ChEBI" id="CHEBI:57379"/>
        <dbReference type="ChEBI" id="CHEBI:74151"/>
        <dbReference type="EC" id="2.3.1.225"/>
    </reaction>
</comment>
<keyword evidence="7" id="KW-0449">Lipoprotein</keyword>
<comment type="similarity">
    <text evidence="9">Belongs to the DHHC palmitoyltransferase family. ERF2/ZDHHC9 subfamily.</text>
</comment>
<evidence type="ECO:0000256" key="6">
    <source>
        <dbReference type="ARBA" id="ARBA00023139"/>
    </source>
</evidence>
<dbReference type="PROSITE" id="PS50216">
    <property type="entry name" value="DHHC"/>
    <property type="match status" value="1"/>
</dbReference>
<feature type="transmembrane region" description="Helical" evidence="11">
    <location>
        <begin position="79"/>
        <end position="97"/>
    </location>
</feature>
<feature type="transmembrane region" description="Helical" evidence="11">
    <location>
        <begin position="54"/>
        <end position="73"/>
    </location>
</feature>
<evidence type="ECO:0000256" key="1">
    <source>
        <dbReference type="ARBA" id="ARBA00004477"/>
    </source>
</evidence>
<sequence>MSLSRILRWVVTNWLVTDPDLRLDEPRRNYHTKTPTNRAHIYICGGRFKSTKQWPIHVGVLVVIVAGGVLFWVFEASWLWHNVLPALVIIFSYLWFLTTMFMVKTAGCDPGFAPKNTHVSYSPHLIESKNHKPPDEFFSTVSLPYYNDTHGTTVKYCVTCHIWRLPRMSHCNLCKSCVYVHDHHCVFMNNCIGFRNYRYFLWFLLLAVLTSVMLSVLGWIHTYHYRILGRDNIDTFKDSISENPVAFLLALYGLCGFVYPAMLLIFHLFLSANNLTTREYLNFVRGTRHAPEDERYVNVYNTQSAWRNLWNAWWAMPQGVSSTDIRGRYKSGNLRHEPLKAFEAD</sequence>